<dbReference type="RefSeq" id="WP_014930321.1">
    <property type="nucleotide sequence ID" value="NZ_CYXE01000009.1"/>
</dbReference>
<name>A0A6Z6GHS8_LISMN</name>
<accession>A0A6Z6GHS8</accession>
<evidence type="ECO:0000313" key="2">
    <source>
        <dbReference type="Proteomes" id="UP000540417"/>
    </source>
</evidence>
<comment type="caution">
    <text evidence="1">The sequence shown here is derived from an EMBL/GenBank/DDBJ whole genome shotgun (WGS) entry which is preliminary data.</text>
</comment>
<dbReference type="AlphaFoldDB" id="A0A6Z6GHS8"/>
<proteinExistence type="predicted"/>
<organism evidence="1 2">
    <name type="scientific">Listeria monocytogenes</name>
    <dbReference type="NCBI Taxonomy" id="1639"/>
    <lineage>
        <taxon>Bacteria</taxon>
        <taxon>Bacillati</taxon>
        <taxon>Bacillota</taxon>
        <taxon>Bacilli</taxon>
        <taxon>Bacillales</taxon>
        <taxon>Listeriaceae</taxon>
        <taxon>Listeria</taxon>
    </lineage>
</organism>
<protein>
    <submittedName>
        <fullName evidence="1">Uncharacterized protein</fullName>
    </submittedName>
</protein>
<dbReference type="Gene3D" id="1.10.3810.10">
    <property type="entry name" value="Biosynthetic peptidoglycan transglycosylase-like"/>
    <property type="match status" value="1"/>
</dbReference>
<gene>
    <name evidence="1" type="ORF">E5H26_06900</name>
</gene>
<dbReference type="InterPro" id="IPR036950">
    <property type="entry name" value="PBP_transglycosylase"/>
</dbReference>
<reference evidence="1 2" key="1">
    <citation type="submission" date="2019-04" db="EMBL/GenBank/DDBJ databases">
        <authorList>
            <consortium name="GenomeTrakr: Next Generation Sequencing Network for Food Pathogen Tracability"/>
        </authorList>
    </citation>
    <scope>NUCLEOTIDE SEQUENCE [LARGE SCALE GENOMIC DNA]</scope>
    <source>
        <strain evidence="1 2">LS1419</strain>
    </source>
</reference>
<evidence type="ECO:0000313" key="1">
    <source>
        <dbReference type="EMBL" id="EAH4372437.1"/>
    </source>
</evidence>
<dbReference type="EMBL" id="AABGVJ010000001">
    <property type="protein sequence ID" value="EAH4372437.1"/>
    <property type="molecule type" value="Genomic_DNA"/>
</dbReference>
<sequence length="391" mass="46617">MENLFNNNLFFVYLFACIAIVNYASFKENQKILLMYLMTFGLSFLNILNFGMSIVFLLLSTFIYLEFLSNDNEKQIIIVKLGYKLLDYFFIIFFQYHIGWIIFSLLTICFRNELSNNIDFNWFLEVEVEVEKISYILSFIAILIFVLGVSKVTAQKFKVKSVDEVITKYFSPNPIYRRPHNDFSPCFFEMISDMEDKTYFKRKQTYSFLSFEFISIKNKQLSGNTKNLMNYAKKAYKFIKRSKNIRGYSTLEMQLIRMLFIEAGYNKKIVRKIFELVYTKIFLQSLKNFYEANVYEHRSEYKKYLLFIYFNNTNTKIAGKSFQSMKNVFPEKEIKRWSNEELFVVCAGLPYRDFTAAEVLSTYQYIIEKYELDRVKIEESIEEIGSTNMLG</sequence>
<dbReference type="Proteomes" id="UP000540417">
    <property type="component" value="Unassembled WGS sequence"/>
</dbReference>